<feature type="transmembrane region" description="Helical" evidence="6">
    <location>
        <begin position="21"/>
        <end position="39"/>
    </location>
</feature>
<feature type="transmembrane region" description="Helical" evidence="6">
    <location>
        <begin position="221"/>
        <end position="243"/>
    </location>
</feature>
<accession>A0A2C5WG35</accession>
<comment type="caution">
    <text evidence="8">The sequence shown here is derived from an EMBL/GenBank/DDBJ whole genome shotgun (WGS) entry which is preliminary data.</text>
</comment>
<dbReference type="GO" id="GO:0005886">
    <property type="term" value="C:plasma membrane"/>
    <property type="evidence" value="ECO:0007669"/>
    <property type="project" value="UniProtKB-SubCell"/>
</dbReference>
<feature type="domain" description="Major facilitator superfamily (MFS) profile" evidence="7">
    <location>
        <begin position="25"/>
        <end position="397"/>
    </location>
</feature>
<feature type="transmembrane region" description="Helical" evidence="6">
    <location>
        <begin position="372"/>
        <end position="392"/>
    </location>
</feature>
<feature type="transmembrane region" description="Helical" evidence="6">
    <location>
        <begin position="258"/>
        <end position="277"/>
    </location>
</feature>
<feature type="transmembrane region" description="Helical" evidence="6">
    <location>
        <begin position="345"/>
        <end position="366"/>
    </location>
</feature>
<reference evidence="9" key="1">
    <citation type="submission" date="2017-10" db="EMBL/GenBank/DDBJ databases">
        <title>FDA dAtabase for Regulatory Grade micrObial Sequences (FDA-ARGOS): Supporting development and validation of Infectious Disease Dx tests.</title>
        <authorList>
            <person name="Goldberg B."/>
            <person name="Campos J."/>
            <person name="Tallon L."/>
            <person name="Sadzewicz L."/>
            <person name="Ott S."/>
            <person name="Zhao X."/>
            <person name="Nagaraj S."/>
            <person name="Vavikolanu K."/>
            <person name="Aluvathingal J."/>
            <person name="Nadendla S."/>
            <person name="Geyer C."/>
            <person name="Sichtig H."/>
        </authorList>
    </citation>
    <scope>NUCLEOTIDE SEQUENCE [LARGE SCALE GENOMIC DNA]</scope>
    <source>
        <strain evidence="9">FDAARGOS_376</strain>
    </source>
</reference>
<feature type="transmembrane region" description="Helical" evidence="6">
    <location>
        <begin position="284"/>
        <end position="303"/>
    </location>
</feature>
<organism evidence="8 9">
    <name type="scientific">Pseudomonas putida</name>
    <name type="common">Arthrobacter siderocapsulatus</name>
    <dbReference type="NCBI Taxonomy" id="303"/>
    <lineage>
        <taxon>Bacteria</taxon>
        <taxon>Pseudomonadati</taxon>
        <taxon>Pseudomonadota</taxon>
        <taxon>Gammaproteobacteria</taxon>
        <taxon>Pseudomonadales</taxon>
        <taxon>Pseudomonadaceae</taxon>
        <taxon>Pseudomonas</taxon>
    </lineage>
</organism>
<comment type="subcellular location">
    <subcellularLocation>
        <location evidence="1">Cell membrane</location>
        <topology evidence="1">Multi-pass membrane protein</topology>
    </subcellularLocation>
</comment>
<keyword evidence="3 6" id="KW-0812">Transmembrane</keyword>
<evidence type="ECO:0000256" key="3">
    <source>
        <dbReference type="ARBA" id="ARBA00022692"/>
    </source>
</evidence>
<evidence type="ECO:0000256" key="2">
    <source>
        <dbReference type="ARBA" id="ARBA00022475"/>
    </source>
</evidence>
<proteinExistence type="predicted"/>
<feature type="transmembrane region" description="Helical" evidence="6">
    <location>
        <begin position="177"/>
        <end position="200"/>
    </location>
</feature>
<dbReference type="Proteomes" id="UP000222460">
    <property type="component" value="Unassembled WGS sequence"/>
</dbReference>
<feature type="transmembrane region" description="Helical" evidence="6">
    <location>
        <begin position="59"/>
        <end position="79"/>
    </location>
</feature>
<evidence type="ECO:0000256" key="5">
    <source>
        <dbReference type="ARBA" id="ARBA00023136"/>
    </source>
</evidence>
<evidence type="ECO:0000256" key="4">
    <source>
        <dbReference type="ARBA" id="ARBA00022989"/>
    </source>
</evidence>
<evidence type="ECO:0000256" key="6">
    <source>
        <dbReference type="SAM" id="Phobius"/>
    </source>
</evidence>
<gene>
    <name evidence="8" type="ORF">CRX57_25940</name>
</gene>
<name>A0A2C5WG35_PSEPU</name>
<dbReference type="PROSITE" id="PS50850">
    <property type="entry name" value="MFS"/>
    <property type="match status" value="1"/>
</dbReference>
<dbReference type="InterPro" id="IPR050189">
    <property type="entry name" value="MFS_Efflux_Transporters"/>
</dbReference>
<evidence type="ECO:0000313" key="9">
    <source>
        <dbReference type="Proteomes" id="UP000222460"/>
    </source>
</evidence>
<dbReference type="Gene3D" id="1.20.1250.20">
    <property type="entry name" value="MFS general substrate transporter like domains"/>
    <property type="match status" value="1"/>
</dbReference>
<keyword evidence="4 6" id="KW-1133">Transmembrane helix</keyword>
<dbReference type="GO" id="GO:0022857">
    <property type="term" value="F:transmembrane transporter activity"/>
    <property type="evidence" value="ECO:0007669"/>
    <property type="project" value="InterPro"/>
</dbReference>
<evidence type="ECO:0000313" key="8">
    <source>
        <dbReference type="EMBL" id="PHH43510.1"/>
    </source>
</evidence>
<feature type="transmembrane region" description="Helical" evidence="6">
    <location>
        <begin position="149"/>
        <end position="171"/>
    </location>
</feature>
<dbReference type="RefSeq" id="WP_098968069.1">
    <property type="nucleotide sequence ID" value="NZ_PDKZ01000002.1"/>
</dbReference>
<dbReference type="EMBL" id="PDKZ01000002">
    <property type="protein sequence ID" value="PHH43510.1"/>
    <property type="molecule type" value="Genomic_DNA"/>
</dbReference>
<dbReference type="AlphaFoldDB" id="A0A2C5WG35"/>
<dbReference type="CDD" id="cd17324">
    <property type="entry name" value="MFS_NepI_like"/>
    <property type="match status" value="1"/>
</dbReference>
<keyword evidence="2" id="KW-1003">Cell membrane</keyword>
<dbReference type="PANTHER" id="PTHR43124">
    <property type="entry name" value="PURINE EFFLUX PUMP PBUE"/>
    <property type="match status" value="1"/>
</dbReference>
<dbReference type="InterPro" id="IPR020846">
    <property type="entry name" value="MFS_dom"/>
</dbReference>
<feature type="transmembrane region" description="Helical" evidence="6">
    <location>
        <begin position="91"/>
        <end position="114"/>
    </location>
</feature>
<dbReference type="PANTHER" id="PTHR43124:SF3">
    <property type="entry name" value="CHLORAMPHENICOL EFFLUX PUMP RV0191"/>
    <property type="match status" value="1"/>
</dbReference>
<evidence type="ECO:0000259" key="7">
    <source>
        <dbReference type="PROSITE" id="PS50850"/>
    </source>
</evidence>
<evidence type="ECO:0000256" key="1">
    <source>
        <dbReference type="ARBA" id="ARBA00004651"/>
    </source>
</evidence>
<feature type="transmembrane region" description="Helical" evidence="6">
    <location>
        <begin position="309"/>
        <end position="333"/>
    </location>
</feature>
<sequence>MTDSASTDFNRIDRATRTEKLPYAALLAFAMTGFIAILTETLPAGLLPQIGAGLGVSEVLAGQLVTLYALGSIVAAIPLTVATRGWPRRRVLLMTVGGFLVFNTVTTFSSHYGLTLASRFLAGMAAGLSWGIMAGYARGIVPVHQQGRALAIAMLGTPVALSLGTPAGTWLGNLIGWRASFGIMSALALVLAAWIVLAVPDRPGQASAERLPLLQSLRLPGVRPVLFVVLTWMLGHNILYTYIAPFLMQAGLAERVDLVLLVFGLCSLIGIWIIGLLVDRWLRWLTLISLAVFAVTALVLALISPSPWLIYTCMAVWGLSFGGSATLLLTAAADSAGEHVDVVQAMLTTSWNVAIAGGGLFGGLLLDRAGAMSFPWALLILSLIALATVWINRHHSFKPGRRVTA</sequence>
<dbReference type="Pfam" id="PF07690">
    <property type="entry name" value="MFS_1"/>
    <property type="match status" value="1"/>
</dbReference>
<protein>
    <submittedName>
        <fullName evidence="8">MFS transporter</fullName>
    </submittedName>
</protein>
<feature type="transmembrane region" description="Helical" evidence="6">
    <location>
        <begin position="120"/>
        <end position="137"/>
    </location>
</feature>
<dbReference type="InterPro" id="IPR011701">
    <property type="entry name" value="MFS"/>
</dbReference>
<keyword evidence="5 6" id="KW-0472">Membrane</keyword>
<dbReference type="SUPFAM" id="SSF103473">
    <property type="entry name" value="MFS general substrate transporter"/>
    <property type="match status" value="1"/>
</dbReference>
<dbReference type="InterPro" id="IPR036259">
    <property type="entry name" value="MFS_trans_sf"/>
</dbReference>